<sequence length="209" mass="23125">MNRPPIHSVSSPSVPDAPSAQARLGRRCHHPEQERHVTAWLALLAQRLRHQGHSTPHEKRALLADYAQFLLEDGIAVGTFCTASLHALLREREWFPTYATLLRELRAFQQSQGAAVPGKPSQAPTAPEHDLQRALKLWAALFQKEGNLSAVHRAWPTVARQAGLPACTPNRENYAKLPKPQQPNAPPISTSPHSAQPTTNRPTFTKGNH</sequence>
<evidence type="ECO:0000256" key="1">
    <source>
        <dbReference type="SAM" id="MobiDB-lite"/>
    </source>
</evidence>
<proteinExistence type="predicted"/>
<dbReference type="KEGG" id="swf:E3E12_07715"/>
<feature type="compositionally biased region" description="Polar residues" evidence="1">
    <location>
        <begin position="187"/>
        <end position="209"/>
    </location>
</feature>
<dbReference type="RefSeq" id="WP_141443786.1">
    <property type="nucleotide sequence ID" value="NZ_CP038231.1"/>
</dbReference>
<dbReference type="EMBL" id="CP038231">
    <property type="protein sequence ID" value="QDH14082.1"/>
    <property type="molecule type" value="Genomic_DNA"/>
</dbReference>
<gene>
    <name evidence="2" type="ORF">E3E12_07715</name>
</gene>
<dbReference type="AlphaFoldDB" id="A0A4Y6U9M3"/>
<feature type="region of interest" description="Disordered" evidence="1">
    <location>
        <begin position="1"/>
        <end position="24"/>
    </location>
</feature>
<dbReference type="Proteomes" id="UP000318709">
    <property type="component" value="Chromosome"/>
</dbReference>
<organism evidence="2 3">
    <name type="scientific">Formicincola oecophyllae</name>
    <dbReference type="NCBI Taxonomy" id="2558361"/>
    <lineage>
        <taxon>Bacteria</taxon>
        <taxon>Pseudomonadati</taxon>
        <taxon>Pseudomonadota</taxon>
        <taxon>Alphaproteobacteria</taxon>
        <taxon>Acetobacterales</taxon>
        <taxon>Acetobacteraceae</taxon>
        <taxon>Formicincola</taxon>
    </lineage>
</organism>
<feature type="compositionally biased region" description="Low complexity" evidence="1">
    <location>
        <begin position="1"/>
        <end position="20"/>
    </location>
</feature>
<accession>A0A4Y6U9M3</accession>
<evidence type="ECO:0000313" key="2">
    <source>
        <dbReference type="EMBL" id="QDH14082.1"/>
    </source>
</evidence>
<evidence type="ECO:0000313" key="3">
    <source>
        <dbReference type="Proteomes" id="UP000318709"/>
    </source>
</evidence>
<reference evidence="2 3" key="1">
    <citation type="submission" date="2019-03" db="EMBL/GenBank/DDBJ databases">
        <title>The complete genome sequence of Swingsia_sp. F3b2 LMG30590(T).</title>
        <authorList>
            <person name="Chua K.-O."/>
            <person name="Chan K.-G."/>
            <person name="See-Too W.-S."/>
        </authorList>
    </citation>
    <scope>NUCLEOTIDE SEQUENCE [LARGE SCALE GENOMIC DNA]</scope>
    <source>
        <strain evidence="2 3">F3b2</strain>
    </source>
</reference>
<protein>
    <submittedName>
        <fullName evidence="2">Uncharacterized protein</fullName>
    </submittedName>
</protein>
<feature type="region of interest" description="Disordered" evidence="1">
    <location>
        <begin position="169"/>
        <end position="209"/>
    </location>
</feature>
<keyword evidence="3" id="KW-1185">Reference proteome</keyword>
<name>A0A4Y6U9M3_9PROT</name>